<dbReference type="OrthoDB" id="5388486at2759"/>
<comment type="caution">
    <text evidence="2">The sequence shown here is derived from an EMBL/GenBank/DDBJ whole genome shotgun (WGS) entry which is preliminary data.</text>
</comment>
<feature type="compositionally biased region" description="Pro residues" evidence="1">
    <location>
        <begin position="174"/>
        <end position="183"/>
    </location>
</feature>
<protein>
    <recommendedName>
        <fullName evidence="4">C2H2-type domain-containing protein</fullName>
    </recommendedName>
</protein>
<feature type="region of interest" description="Disordered" evidence="1">
    <location>
        <begin position="45"/>
        <end position="115"/>
    </location>
</feature>
<dbReference type="EMBL" id="PNEN01000462">
    <property type="protein sequence ID" value="PPJ58368.1"/>
    <property type="molecule type" value="Genomic_DNA"/>
</dbReference>
<evidence type="ECO:0000256" key="1">
    <source>
        <dbReference type="SAM" id="MobiDB-lite"/>
    </source>
</evidence>
<evidence type="ECO:0008006" key="4">
    <source>
        <dbReference type="Google" id="ProtNLM"/>
    </source>
</evidence>
<feature type="compositionally biased region" description="Polar residues" evidence="1">
    <location>
        <begin position="7"/>
        <end position="17"/>
    </location>
</feature>
<dbReference type="STRING" id="357750.A0A2S6CF60"/>
<organism evidence="2 3">
    <name type="scientific">Cercospora berteroae</name>
    <dbReference type="NCBI Taxonomy" id="357750"/>
    <lineage>
        <taxon>Eukaryota</taxon>
        <taxon>Fungi</taxon>
        <taxon>Dikarya</taxon>
        <taxon>Ascomycota</taxon>
        <taxon>Pezizomycotina</taxon>
        <taxon>Dothideomycetes</taxon>
        <taxon>Dothideomycetidae</taxon>
        <taxon>Mycosphaerellales</taxon>
        <taxon>Mycosphaerellaceae</taxon>
        <taxon>Cercospora</taxon>
    </lineage>
</organism>
<keyword evidence="3" id="KW-1185">Reference proteome</keyword>
<feature type="region of interest" description="Disordered" evidence="1">
    <location>
        <begin position="338"/>
        <end position="360"/>
    </location>
</feature>
<evidence type="ECO:0000313" key="3">
    <source>
        <dbReference type="Proteomes" id="UP000237631"/>
    </source>
</evidence>
<dbReference type="InterPro" id="IPR039970">
    <property type="entry name" value="TF_Grauzone"/>
</dbReference>
<feature type="compositionally biased region" description="Basic and acidic residues" evidence="1">
    <location>
        <begin position="211"/>
        <end position="223"/>
    </location>
</feature>
<feature type="compositionally biased region" description="Low complexity" evidence="1">
    <location>
        <begin position="88"/>
        <end position="102"/>
    </location>
</feature>
<dbReference type="Proteomes" id="UP000237631">
    <property type="component" value="Unassembled WGS sequence"/>
</dbReference>
<feature type="region of interest" description="Disordered" evidence="1">
    <location>
        <begin position="154"/>
        <end position="269"/>
    </location>
</feature>
<name>A0A2S6CF60_9PEZI</name>
<evidence type="ECO:0000313" key="2">
    <source>
        <dbReference type="EMBL" id="PPJ58368.1"/>
    </source>
</evidence>
<sequence length="452" mass="51125">MQRDNRSPSSDPDQGRTSCDDFDQRVPWSATLLTTEPYYFHGGARTSHVHRRSDCGDSEQTTYMQSPEDHRSRFTSPTYSGTSAGGPPSIDSSRSDCNSSPRVKTEPGSHWVSQPTTPFFESIALPHAGCPSGSHHTAPFSTYVAMNDVQAQEDSEFDDIHSSSLGRGIFPYPSSGPYPPYPPTHDEDVPNYGQVGLASDISSSSGPWDPNPERSSRHAEDGRPVNFRHRRTPSDRTATGRVRRPPNSRRGSSNQQSIRSRSANRRSGRPQNLFPCLFVVYGCDKEVGSKNEWKRHIQKQHVQMEYWLCTRCPEKGPSEQQQHVFNRKDLFTQHTLRMHSQQSDRAGKAKSDEQKRFEDTEAERCHRTLRQPPNDSRCVICEQEFSGPGSWEQCIDHTGRHLDTAAKEVPPPASPMLDPNTWHPDYALQQYLQRENILTIDDRGYLALRSTN</sequence>
<accession>A0A2S6CF60</accession>
<dbReference type="GO" id="GO:0003700">
    <property type="term" value="F:DNA-binding transcription factor activity"/>
    <property type="evidence" value="ECO:0007669"/>
    <property type="project" value="InterPro"/>
</dbReference>
<gene>
    <name evidence="2" type="ORF">CBER1_10787</name>
</gene>
<dbReference type="AlphaFoldDB" id="A0A2S6CF60"/>
<dbReference type="PANTHER" id="PTHR23225:SF2">
    <property type="entry name" value="AT09679P-RELATED"/>
    <property type="match status" value="1"/>
</dbReference>
<feature type="compositionally biased region" description="Basic and acidic residues" evidence="1">
    <location>
        <begin position="345"/>
        <end position="360"/>
    </location>
</feature>
<reference evidence="3" key="1">
    <citation type="journal article" date="2017" name="bioRxiv">
        <title>Conservation of a gene cluster reveals novel cercosporin biosynthetic mechanisms and extends production to the genus Colletotrichum.</title>
        <authorList>
            <person name="de Jonge R."/>
            <person name="Ebert M.K."/>
            <person name="Huitt-Roehl C.R."/>
            <person name="Pal P."/>
            <person name="Suttle J.C."/>
            <person name="Spanner R.E."/>
            <person name="Neubauer J.D."/>
            <person name="Jurick W.M.II."/>
            <person name="Stott K.A."/>
            <person name="Secor G.A."/>
            <person name="Thomma B.P.H.J."/>
            <person name="Van de Peer Y."/>
            <person name="Townsend C.A."/>
            <person name="Bolton M.D."/>
        </authorList>
    </citation>
    <scope>NUCLEOTIDE SEQUENCE [LARGE SCALE GENOMIC DNA]</scope>
    <source>
        <strain evidence="3">CBS538.71</strain>
    </source>
</reference>
<dbReference type="PANTHER" id="PTHR23225">
    <property type="entry name" value="ZINC FINGER PROTEIN"/>
    <property type="match status" value="1"/>
</dbReference>
<proteinExistence type="predicted"/>
<feature type="region of interest" description="Disordered" evidence="1">
    <location>
        <begin position="1"/>
        <end position="25"/>
    </location>
</feature>